<dbReference type="SUPFAM" id="SSF50965">
    <property type="entry name" value="Galactose oxidase, central domain"/>
    <property type="match status" value="1"/>
</dbReference>
<dbReference type="PANTHER" id="PTHR31672">
    <property type="entry name" value="BNACNNG10540D PROTEIN"/>
    <property type="match status" value="1"/>
</dbReference>
<dbReference type="Gene3D" id="1.20.1280.50">
    <property type="match status" value="1"/>
</dbReference>
<dbReference type="EMBL" id="PSQE01000004">
    <property type="protein sequence ID" value="RHN63708.1"/>
    <property type="molecule type" value="Genomic_DNA"/>
</dbReference>
<dbReference type="EnsemblPlants" id="KEH31986">
    <property type="protein sequence ID" value="KEH31986"/>
    <property type="gene ID" value="MTR_4g109280"/>
</dbReference>
<dbReference type="Gramene" id="rna26444">
    <property type="protein sequence ID" value="RHN63708.1"/>
    <property type="gene ID" value="gene26444"/>
</dbReference>
<dbReference type="Proteomes" id="UP000265566">
    <property type="component" value="Chromosome 4"/>
</dbReference>
<dbReference type="InterPro" id="IPR001810">
    <property type="entry name" value="F-box_dom"/>
</dbReference>
<keyword evidence="5" id="KW-1185">Reference proteome</keyword>
<dbReference type="Pfam" id="PF07734">
    <property type="entry name" value="FBA_1"/>
    <property type="match status" value="1"/>
</dbReference>
<dbReference type="EMBL" id="CM001220">
    <property type="protein sequence ID" value="KEH31986.1"/>
    <property type="molecule type" value="Genomic_DNA"/>
</dbReference>
<dbReference type="Proteomes" id="UP000002051">
    <property type="component" value="Chromosome 4"/>
</dbReference>
<dbReference type="AlphaFoldDB" id="A0A072URK6"/>
<dbReference type="InterPro" id="IPR006527">
    <property type="entry name" value="F-box-assoc_dom_typ1"/>
</dbReference>
<dbReference type="InterPro" id="IPR050796">
    <property type="entry name" value="SCF_F-box_component"/>
</dbReference>
<dbReference type="PANTHER" id="PTHR31672:SF13">
    <property type="entry name" value="F-BOX PROTEIN CPR30-LIKE"/>
    <property type="match status" value="1"/>
</dbReference>
<feature type="domain" description="F-box" evidence="1">
    <location>
        <begin position="2"/>
        <end position="52"/>
    </location>
</feature>
<reference evidence="4" key="3">
    <citation type="submission" date="2015-04" db="UniProtKB">
        <authorList>
            <consortium name="EnsemblPlants"/>
        </authorList>
    </citation>
    <scope>IDENTIFICATION</scope>
    <source>
        <strain evidence="4">cv. Jemalong A17</strain>
    </source>
</reference>
<evidence type="ECO:0000313" key="3">
    <source>
        <dbReference type="EMBL" id="RHN63708.1"/>
    </source>
</evidence>
<dbReference type="OrthoDB" id="591557at2759"/>
<evidence type="ECO:0000313" key="2">
    <source>
        <dbReference type="EMBL" id="KEH31986.1"/>
    </source>
</evidence>
<evidence type="ECO:0000313" key="5">
    <source>
        <dbReference type="Proteomes" id="UP000002051"/>
    </source>
</evidence>
<name>A0A072URK6_MEDTR</name>
<sequence length="359" mass="41538">MENNIQHMPHELMIQILLRLPVKSLIRFKCVCKSWFSIISDPHFANSHFQITQTSRIVLVSNPDLETRSIDFEAYDSASASLNLSFVDPQSHFDLEIKGSCRGFIFLHGNSTFYLWNPSTGVQKQIPFSPNYSQYFYYPYGFGYDELRDDYLVVSVYYVTTVDEDDDSHLEFFSLRDNTWRELEGTHFPYLNANEFEPRGGSFLNGAIYWLSFRHDLSMSVILAFDLMERKLLEMSLPDGFDPGPTYCDFWVFGKFLSLWAKKEDTVEIWVMKEYKVHSSWTKTFVLPIDGVPTRYFSPLCCTKSGDIIGTDGRGLVKYDDNGQFLEHHSYCNNPSRSGFYAAMYTESLLSLSSDNDQA</sequence>
<evidence type="ECO:0000313" key="4">
    <source>
        <dbReference type="EnsemblPlants" id="KEH31986"/>
    </source>
</evidence>
<dbReference type="SUPFAM" id="SSF81383">
    <property type="entry name" value="F-box domain"/>
    <property type="match status" value="1"/>
</dbReference>
<evidence type="ECO:0000259" key="1">
    <source>
        <dbReference type="PROSITE" id="PS50181"/>
    </source>
</evidence>
<dbReference type="STRING" id="3880.A0A072URK6"/>
<dbReference type="HOGENOM" id="CLU_027176_3_0_1"/>
<protein>
    <submittedName>
        <fullName evidence="2">F-box protein interaction domain protein</fullName>
    </submittedName>
    <submittedName>
        <fullName evidence="3">Putative F-box domain, galactose oxidase/kelch, beta-propeller, F-box associated interaction</fullName>
    </submittedName>
</protein>
<dbReference type="InterPro" id="IPR011043">
    <property type="entry name" value="Gal_Oxase/kelch_b-propeller"/>
</dbReference>
<reference evidence="3" key="4">
    <citation type="journal article" date="2018" name="Nat. Plants">
        <title>Whole-genome landscape of Medicago truncatula symbiotic genes.</title>
        <authorList>
            <person name="Pecrix Y."/>
            <person name="Gamas P."/>
            <person name="Carrere S."/>
        </authorList>
    </citation>
    <scope>NUCLEOTIDE SEQUENCE</scope>
    <source>
        <tissue evidence="3">Leaves</tissue>
    </source>
</reference>
<dbReference type="InterPro" id="IPR036047">
    <property type="entry name" value="F-box-like_dom_sf"/>
</dbReference>
<proteinExistence type="predicted"/>
<accession>A0A072URK6</accession>
<reference evidence="2 5" key="2">
    <citation type="journal article" date="2014" name="BMC Genomics">
        <title>An improved genome release (version Mt4.0) for the model legume Medicago truncatula.</title>
        <authorList>
            <person name="Tang H."/>
            <person name="Krishnakumar V."/>
            <person name="Bidwell S."/>
            <person name="Rosen B."/>
            <person name="Chan A."/>
            <person name="Zhou S."/>
            <person name="Gentzbittel L."/>
            <person name="Childs K.L."/>
            <person name="Yandell M."/>
            <person name="Gundlach H."/>
            <person name="Mayer K.F."/>
            <person name="Schwartz D.C."/>
            <person name="Town C.D."/>
        </authorList>
    </citation>
    <scope>GENOME REANNOTATION</scope>
    <source>
        <strain evidence="2">A17</strain>
        <strain evidence="4 5">cv. Jemalong A17</strain>
    </source>
</reference>
<dbReference type="SMART" id="SM00256">
    <property type="entry name" value="FBOX"/>
    <property type="match status" value="1"/>
</dbReference>
<dbReference type="PROSITE" id="PS50181">
    <property type="entry name" value="FBOX"/>
    <property type="match status" value="1"/>
</dbReference>
<dbReference type="Pfam" id="PF00646">
    <property type="entry name" value="F-box"/>
    <property type="match status" value="1"/>
</dbReference>
<dbReference type="CDD" id="cd22157">
    <property type="entry name" value="F-box_AtFBW1-like"/>
    <property type="match status" value="1"/>
</dbReference>
<dbReference type="NCBIfam" id="TIGR01640">
    <property type="entry name" value="F_box_assoc_1"/>
    <property type="match status" value="1"/>
</dbReference>
<organism evidence="2 5">
    <name type="scientific">Medicago truncatula</name>
    <name type="common">Barrel medic</name>
    <name type="synonym">Medicago tribuloides</name>
    <dbReference type="NCBI Taxonomy" id="3880"/>
    <lineage>
        <taxon>Eukaryota</taxon>
        <taxon>Viridiplantae</taxon>
        <taxon>Streptophyta</taxon>
        <taxon>Embryophyta</taxon>
        <taxon>Tracheophyta</taxon>
        <taxon>Spermatophyta</taxon>
        <taxon>Magnoliopsida</taxon>
        <taxon>eudicotyledons</taxon>
        <taxon>Gunneridae</taxon>
        <taxon>Pentapetalae</taxon>
        <taxon>rosids</taxon>
        <taxon>fabids</taxon>
        <taxon>Fabales</taxon>
        <taxon>Fabaceae</taxon>
        <taxon>Papilionoideae</taxon>
        <taxon>50 kb inversion clade</taxon>
        <taxon>NPAAA clade</taxon>
        <taxon>Hologalegina</taxon>
        <taxon>IRL clade</taxon>
        <taxon>Trifolieae</taxon>
        <taxon>Medicago</taxon>
    </lineage>
</organism>
<reference evidence="2 5" key="1">
    <citation type="journal article" date="2011" name="Nature">
        <title>The Medicago genome provides insight into the evolution of rhizobial symbioses.</title>
        <authorList>
            <person name="Young N.D."/>
            <person name="Debelle F."/>
            <person name="Oldroyd G.E."/>
            <person name="Geurts R."/>
            <person name="Cannon S.B."/>
            <person name="Udvardi M.K."/>
            <person name="Benedito V.A."/>
            <person name="Mayer K.F."/>
            <person name="Gouzy J."/>
            <person name="Schoof H."/>
            <person name="Van de Peer Y."/>
            <person name="Proost S."/>
            <person name="Cook D.R."/>
            <person name="Meyers B.C."/>
            <person name="Spannagl M."/>
            <person name="Cheung F."/>
            <person name="De Mita S."/>
            <person name="Krishnakumar V."/>
            <person name="Gundlach H."/>
            <person name="Zhou S."/>
            <person name="Mudge J."/>
            <person name="Bharti A.K."/>
            <person name="Murray J.D."/>
            <person name="Naoumkina M.A."/>
            <person name="Rosen B."/>
            <person name="Silverstein K.A."/>
            <person name="Tang H."/>
            <person name="Rombauts S."/>
            <person name="Zhao P.X."/>
            <person name="Zhou P."/>
            <person name="Barbe V."/>
            <person name="Bardou P."/>
            <person name="Bechner M."/>
            <person name="Bellec A."/>
            <person name="Berger A."/>
            <person name="Berges H."/>
            <person name="Bidwell S."/>
            <person name="Bisseling T."/>
            <person name="Choisne N."/>
            <person name="Couloux A."/>
            <person name="Denny R."/>
            <person name="Deshpande S."/>
            <person name="Dai X."/>
            <person name="Doyle J.J."/>
            <person name="Dudez A.M."/>
            <person name="Farmer A.D."/>
            <person name="Fouteau S."/>
            <person name="Franken C."/>
            <person name="Gibelin C."/>
            <person name="Gish J."/>
            <person name="Goldstein S."/>
            <person name="Gonzalez A.J."/>
            <person name="Green P.J."/>
            <person name="Hallab A."/>
            <person name="Hartog M."/>
            <person name="Hua A."/>
            <person name="Humphray S.J."/>
            <person name="Jeong D.H."/>
            <person name="Jing Y."/>
            <person name="Jocker A."/>
            <person name="Kenton S.M."/>
            <person name="Kim D.J."/>
            <person name="Klee K."/>
            <person name="Lai H."/>
            <person name="Lang C."/>
            <person name="Lin S."/>
            <person name="Macmil S.L."/>
            <person name="Magdelenat G."/>
            <person name="Matthews L."/>
            <person name="McCorrison J."/>
            <person name="Monaghan E.L."/>
            <person name="Mun J.H."/>
            <person name="Najar F.Z."/>
            <person name="Nicholson C."/>
            <person name="Noirot C."/>
            <person name="O'Bleness M."/>
            <person name="Paule C.R."/>
            <person name="Poulain J."/>
            <person name="Prion F."/>
            <person name="Qin B."/>
            <person name="Qu C."/>
            <person name="Retzel E.F."/>
            <person name="Riddle C."/>
            <person name="Sallet E."/>
            <person name="Samain S."/>
            <person name="Samson N."/>
            <person name="Sanders I."/>
            <person name="Saurat O."/>
            <person name="Scarpelli C."/>
            <person name="Schiex T."/>
            <person name="Segurens B."/>
            <person name="Severin A.J."/>
            <person name="Sherrier D.J."/>
            <person name="Shi R."/>
            <person name="Sims S."/>
            <person name="Singer S.R."/>
            <person name="Sinharoy S."/>
            <person name="Sterck L."/>
            <person name="Viollet A."/>
            <person name="Wang B.B."/>
            <person name="Wang K."/>
            <person name="Wang M."/>
            <person name="Wang X."/>
            <person name="Warfsmann J."/>
            <person name="Weissenbach J."/>
            <person name="White D.D."/>
            <person name="White J.D."/>
            <person name="Wiley G.B."/>
            <person name="Wincker P."/>
            <person name="Xing Y."/>
            <person name="Yang L."/>
            <person name="Yao Z."/>
            <person name="Ying F."/>
            <person name="Zhai J."/>
            <person name="Zhou L."/>
            <person name="Zuber A."/>
            <person name="Denarie J."/>
            <person name="Dixon R.A."/>
            <person name="May G.D."/>
            <person name="Schwartz D.C."/>
            <person name="Rogers J."/>
            <person name="Quetier F."/>
            <person name="Town C.D."/>
            <person name="Roe B.A."/>
        </authorList>
    </citation>
    <scope>NUCLEOTIDE SEQUENCE [LARGE SCALE GENOMIC DNA]</scope>
    <source>
        <strain evidence="2">A17</strain>
        <strain evidence="4 5">cv. Jemalong A17</strain>
    </source>
</reference>
<dbReference type="InterPro" id="IPR017451">
    <property type="entry name" value="F-box-assoc_interact_dom"/>
</dbReference>
<dbReference type="KEGG" id="mtr:25493864"/>
<gene>
    <name evidence="4" type="primary">25493864</name>
    <name evidence="2" type="ordered locus">MTR_4g109280</name>
    <name evidence="3" type="ORF">MtrunA17_Chr4g0061251</name>
</gene>